<evidence type="ECO:0000313" key="3">
    <source>
        <dbReference type="Proteomes" id="UP000176558"/>
    </source>
</evidence>
<dbReference type="EMBL" id="MHWT01000025">
    <property type="protein sequence ID" value="OHB11930.1"/>
    <property type="molecule type" value="Genomic_DNA"/>
</dbReference>
<dbReference type="Pfam" id="PF07963">
    <property type="entry name" value="N_methyl"/>
    <property type="match status" value="1"/>
</dbReference>
<evidence type="ECO:0000256" key="1">
    <source>
        <dbReference type="SAM" id="Phobius"/>
    </source>
</evidence>
<dbReference type="AlphaFoldDB" id="A0A1G2URD6"/>
<feature type="transmembrane region" description="Helical" evidence="1">
    <location>
        <begin position="21"/>
        <end position="43"/>
    </location>
</feature>
<dbReference type="NCBIfam" id="TIGR02532">
    <property type="entry name" value="IV_pilin_GFxxxE"/>
    <property type="match status" value="1"/>
</dbReference>
<keyword evidence="1" id="KW-0812">Transmembrane</keyword>
<dbReference type="Proteomes" id="UP000176558">
    <property type="component" value="Unassembled WGS sequence"/>
</dbReference>
<name>A0A1G2URD6_9BACT</name>
<proteinExistence type="predicted"/>
<keyword evidence="1" id="KW-1133">Transmembrane helix</keyword>
<gene>
    <name evidence="2" type="ORF">A3G99_02600</name>
</gene>
<reference evidence="2 3" key="1">
    <citation type="journal article" date="2016" name="Nat. Commun.">
        <title>Thousands of microbial genomes shed light on interconnected biogeochemical processes in an aquifer system.</title>
        <authorList>
            <person name="Anantharaman K."/>
            <person name="Brown C.T."/>
            <person name="Hug L.A."/>
            <person name="Sharon I."/>
            <person name="Castelle C.J."/>
            <person name="Probst A.J."/>
            <person name="Thomas B.C."/>
            <person name="Singh A."/>
            <person name="Wilkins M.J."/>
            <person name="Karaoz U."/>
            <person name="Brodie E.L."/>
            <person name="Williams K.H."/>
            <person name="Hubbard S.S."/>
            <person name="Banfield J.F."/>
        </authorList>
    </citation>
    <scope>NUCLEOTIDE SEQUENCE [LARGE SCALE GENOMIC DNA]</scope>
</reference>
<evidence type="ECO:0008006" key="4">
    <source>
        <dbReference type="Google" id="ProtNLM"/>
    </source>
</evidence>
<dbReference type="PROSITE" id="PS00409">
    <property type="entry name" value="PROKAR_NTER_METHYL"/>
    <property type="match status" value="1"/>
</dbReference>
<evidence type="ECO:0000313" key="2">
    <source>
        <dbReference type="EMBL" id="OHB11930.1"/>
    </source>
</evidence>
<protein>
    <recommendedName>
        <fullName evidence="4">Type IV pilus modification protein PilV</fullName>
    </recommendedName>
</protein>
<sequence length="192" mass="21143">MQKINQKGIDRRNTGFTLVETLVAIAILSISILATFTAVQGGLQASISAKDRITAFYLAQEGMELVRNIRDNNALNKISGGSNHWMTGMANQSFSPNGICYSFNCMIDTTTMAITQCGSTAGTWPPCPNLRKDPTSGLMGYNGAWTLTNFRRDITFGVPYSLDEVIVYITITWTTKGVTKSFQVSETLYNRQ</sequence>
<keyword evidence="1" id="KW-0472">Membrane</keyword>
<accession>A0A1G2URD6</accession>
<comment type="caution">
    <text evidence="2">The sequence shown here is derived from an EMBL/GenBank/DDBJ whole genome shotgun (WGS) entry which is preliminary data.</text>
</comment>
<organism evidence="2 3">
    <name type="scientific">Candidatus Zambryskibacteria bacterium RIFCSPLOWO2_12_FULL_39_23</name>
    <dbReference type="NCBI Taxonomy" id="1802776"/>
    <lineage>
        <taxon>Bacteria</taxon>
        <taxon>Candidatus Zambryskiibacteriota</taxon>
    </lineage>
</organism>
<dbReference type="InterPro" id="IPR012902">
    <property type="entry name" value="N_methyl_site"/>
</dbReference>